<keyword evidence="6" id="KW-0406">Ion transport</keyword>
<feature type="signal peptide" evidence="12">
    <location>
        <begin position="1"/>
        <end position="22"/>
    </location>
</feature>
<dbReference type="GO" id="GO:0046930">
    <property type="term" value="C:pore complex"/>
    <property type="evidence" value="ECO:0007669"/>
    <property type="project" value="UniProtKB-KW"/>
</dbReference>
<keyword evidence="8 10" id="KW-0472">Membrane</keyword>
<dbReference type="GO" id="GO:0015288">
    <property type="term" value="F:porin activity"/>
    <property type="evidence" value="ECO:0007669"/>
    <property type="project" value="UniProtKB-KW"/>
</dbReference>
<comment type="subcellular location">
    <subcellularLocation>
        <location evidence="1">Cell outer membrane</location>
        <topology evidence="1">Multi-pass membrane protein</topology>
    </subcellularLocation>
</comment>
<evidence type="ECO:0000256" key="12">
    <source>
        <dbReference type="SAM" id="SignalP"/>
    </source>
</evidence>
<keyword evidence="9" id="KW-0998">Cell outer membrane</keyword>
<dbReference type="EMBL" id="JACHTF010000003">
    <property type="protein sequence ID" value="MBB1059699.1"/>
    <property type="molecule type" value="Genomic_DNA"/>
</dbReference>
<organism evidence="14 15">
    <name type="scientific">Marilutibacter spongiae</name>
    <dbReference type="NCBI Taxonomy" id="2025720"/>
    <lineage>
        <taxon>Bacteria</taxon>
        <taxon>Pseudomonadati</taxon>
        <taxon>Pseudomonadota</taxon>
        <taxon>Gammaproteobacteria</taxon>
        <taxon>Lysobacterales</taxon>
        <taxon>Lysobacteraceae</taxon>
        <taxon>Marilutibacter</taxon>
    </lineage>
</organism>
<protein>
    <submittedName>
        <fullName evidence="14">OmpA family protein</fullName>
    </submittedName>
</protein>
<evidence type="ECO:0000256" key="2">
    <source>
        <dbReference type="ARBA" id="ARBA00022448"/>
    </source>
</evidence>
<dbReference type="InterPro" id="IPR027385">
    <property type="entry name" value="Beta-barrel_OMP"/>
</dbReference>
<evidence type="ECO:0000259" key="13">
    <source>
        <dbReference type="PROSITE" id="PS51123"/>
    </source>
</evidence>
<proteinExistence type="predicted"/>
<dbReference type="Gene3D" id="3.30.1330.60">
    <property type="entry name" value="OmpA-like domain"/>
    <property type="match status" value="1"/>
</dbReference>
<dbReference type="CDD" id="cd07185">
    <property type="entry name" value="OmpA_C-like"/>
    <property type="match status" value="1"/>
</dbReference>
<accession>A0A7W3Y575</accession>
<feature type="compositionally biased region" description="Basic and acidic residues" evidence="11">
    <location>
        <begin position="350"/>
        <end position="361"/>
    </location>
</feature>
<evidence type="ECO:0000256" key="7">
    <source>
        <dbReference type="ARBA" id="ARBA00023114"/>
    </source>
</evidence>
<keyword evidence="15" id="KW-1185">Reference proteome</keyword>
<dbReference type="AlphaFoldDB" id="A0A7W3Y575"/>
<dbReference type="PROSITE" id="PS51123">
    <property type="entry name" value="OMPA_2"/>
    <property type="match status" value="1"/>
</dbReference>
<dbReference type="InterPro" id="IPR011250">
    <property type="entry name" value="OMP/PagP_B-barrel"/>
</dbReference>
<feature type="region of interest" description="Disordered" evidence="11">
    <location>
        <begin position="331"/>
        <end position="361"/>
    </location>
</feature>
<dbReference type="RefSeq" id="WP_182685316.1">
    <property type="nucleotide sequence ID" value="NZ_JACHTF010000003.1"/>
</dbReference>
<dbReference type="PRINTS" id="PR01021">
    <property type="entry name" value="OMPADOMAIN"/>
</dbReference>
<dbReference type="GO" id="GO:0006811">
    <property type="term" value="P:monoatomic ion transport"/>
    <property type="evidence" value="ECO:0007669"/>
    <property type="project" value="UniProtKB-KW"/>
</dbReference>
<keyword evidence="7" id="KW-0626">Porin</keyword>
<dbReference type="InterPro" id="IPR006664">
    <property type="entry name" value="OMP_bac"/>
</dbReference>
<dbReference type="InterPro" id="IPR006665">
    <property type="entry name" value="OmpA-like"/>
</dbReference>
<dbReference type="GO" id="GO:0009279">
    <property type="term" value="C:cell outer membrane"/>
    <property type="evidence" value="ECO:0007669"/>
    <property type="project" value="UniProtKB-SubCell"/>
</dbReference>
<feature type="chain" id="PRO_5030869727" evidence="12">
    <location>
        <begin position="23"/>
        <end position="361"/>
    </location>
</feature>
<comment type="caution">
    <text evidence="14">The sequence shown here is derived from an EMBL/GenBank/DDBJ whole genome shotgun (WGS) entry which is preliminary data.</text>
</comment>
<dbReference type="Gene3D" id="2.40.160.20">
    <property type="match status" value="1"/>
</dbReference>
<evidence type="ECO:0000256" key="6">
    <source>
        <dbReference type="ARBA" id="ARBA00023065"/>
    </source>
</evidence>
<gene>
    <name evidence="14" type="ORF">H4F98_03845</name>
</gene>
<evidence type="ECO:0000256" key="8">
    <source>
        <dbReference type="ARBA" id="ARBA00023136"/>
    </source>
</evidence>
<evidence type="ECO:0000256" key="9">
    <source>
        <dbReference type="ARBA" id="ARBA00023237"/>
    </source>
</evidence>
<dbReference type="Pfam" id="PF00691">
    <property type="entry name" value="OmpA"/>
    <property type="match status" value="1"/>
</dbReference>
<evidence type="ECO:0000256" key="10">
    <source>
        <dbReference type="PROSITE-ProRule" id="PRU00473"/>
    </source>
</evidence>
<dbReference type="SUPFAM" id="SSF103088">
    <property type="entry name" value="OmpA-like"/>
    <property type="match status" value="1"/>
</dbReference>
<evidence type="ECO:0000256" key="4">
    <source>
        <dbReference type="ARBA" id="ARBA00022692"/>
    </source>
</evidence>
<dbReference type="SUPFAM" id="SSF56925">
    <property type="entry name" value="OMPA-like"/>
    <property type="match status" value="1"/>
</dbReference>
<evidence type="ECO:0000313" key="14">
    <source>
        <dbReference type="EMBL" id="MBB1059699.1"/>
    </source>
</evidence>
<reference evidence="14 15" key="1">
    <citation type="submission" date="2020-08" db="EMBL/GenBank/DDBJ databases">
        <authorList>
            <person name="Xu S."/>
            <person name="Li A."/>
        </authorList>
    </citation>
    <scope>NUCLEOTIDE SEQUENCE [LARGE SCALE GENOMIC DNA]</scope>
    <source>
        <strain evidence="14 15">119BY6-57</strain>
    </source>
</reference>
<name>A0A7W3Y575_9GAMM</name>
<dbReference type="InterPro" id="IPR036737">
    <property type="entry name" value="OmpA-like_sf"/>
</dbReference>
<evidence type="ECO:0000256" key="1">
    <source>
        <dbReference type="ARBA" id="ARBA00004571"/>
    </source>
</evidence>
<sequence>MKIRLLSTAMLAGLAFSQVASAQDFDDRWYLTGGAGFNIQDNERGTRNAPFLTAGVGKFLSENWSLDGELNYQNPNVDANQNLNWSQYGISFDLRRHFTQEGRNWAPYLLMGLGMQRAEEEYDAFPSPDSPGQRENSNFAAKLGLGVQGDVGSRAKLRAEVAYRGDFDGQNVNGDQDADWFGDVLASVGVVIPLGTLAAAPVVPDAPVATCADMDDDGDGVNNCDDKCPGSQAGQTIGPDGCPVPVTIDLKGVNFDFDKSTLRPDAVAILSEATEILKRYPELRVEVAGHTDLCGSDAYNQGLSERRATAVYDYLSSNGIDASRMVGPIGYGESRPLEPTEQTLPGCKSETNRRTELNVQN</sequence>
<evidence type="ECO:0000256" key="5">
    <source>
        <dbReference type="ARBA" id="ARBA00022729"/>
    </source>
</evidence>
<dbReference type="PANTHER" id="PTHR30329:SF21">
    <property type="entry name" value="LIPOPROTEIN YIAD-RELATED"/>
    <property type="match status" value="1"/>
</dbReference>
<dbReference type="InterPro" id="IPR050330">
    <property type="entry name" value="Bact_OuterMem_StrucFunc"/>
</dbReference>
<dbReference type="Pfam" id="PF13505">
    <property type="entry name" value="OMP_b-brl"/>
    <property type="match status" value="1"/>
</dbReference>
<evidence type="ECO:0000256" key="11">
    <source>
        <dbReference type="SAM" id="MobiDB-lite"/>
    </source>
</evidence>
<dbReference type="Proteomes" id="UP000523196">
    <property type="component" value="Unassembled WGS sequence"/>
</dbReference>
<feature type="domain" description="OmpA-like" evidence="13">
    <location>
        <begin position="242"/>
        <end position="361"/>
    </location>
</feature>
<evidence type="ECO:0000313" key="15">
    <source>
        <dbReference type="Proteomes" id="UP000523196"/>
    </source>
</evidence>
<dbReference type="PANTHER" id="PTHR30329">
    <property type="entry name" value="STATOR ELEMENT OF FLAGELLAR MOTOR COMPLEX"/>
    <property type="match status" value="1"/>
</dbReference>
<keyword evidence="4" id="KW-0812">Transmembrane</keyword>
<keyword evidence="2" id="KW-0813">Transport</keyword>
<evidence type="ECO:0000256" key="3">
    <source>
        <dbReference type="ARBA" id="ARBA00022452"/>
    </source>
</evidence>
<keyword evidence="5 12" id="KW-0732">Signal</keyword>
<keyword evidence="3" id="KW-1134">Transmembrane beta strand</keyword>